<proteinExistence type="inferred from homology"/>
<accession>A0A0J9HJ59</accession>
<dbReference type="AlphaFoldDB" id="A0A0J9HJ59"/>
<keyword evidence="6" id="KW-0544">Nucleosome core</keyword>
<evidence type="ECO:0000256" key="6">
    <source>
        <dbReference type="ARBA" id="ARBA00023269"/>
    </source>
</evidence>
<keyword evidence="5" id="KW-0158">Chromosome</keyword>
<dbReference type="Gene3D" id="1.10.20.10">
    <property type="entry name" value="Histone, subunit A"/>
    <property type="match status" value="1"/>
</dbReference>
<dbReference type="Proteomes" id="UP000007802">
    <property type="component" value="Unassembled WGS sequence"/>
</dbReference>
<comment type="similarity">
    <text evidence="3">Belongs to the histone H3 family.</text>
</comment>
<dbReference type="InterPro" id="IPR009072">
    <property type="entry name" value="Histone-fold"/>
</dbReference>
<organism evidence="7">
    <name type="scientific">Ajellomyces dermatitidis (strain ATCC 18188 / CBS 674.68)</name>
    <name type="common">Blastomyces dermatitidis</name>
    <dbReference type="NCBI Taxonomy" id="653446"/>
    <lineage>
        <taxon>Eukaryota</taxon>
        <taxon>Fungi</taxon>
        <taxon>Dikarya</taxon>
        <taxon>Ascomycota</taxon>
        <taxon>Pezizomycotina</taxon>
        <taxon>Eurotiomycetes</taxon>
        <taxon>Eurotiomycetidae</taxon>
        <taxon>Onygenales</taxon>
        <taxon>Ajellomycetaceae</taxon>
        <taxon>Blastomyces</taxon>
    </lineage>
</organism>
<evidence type="ECO:0000313" key="7">
    <source>
        <dbReference type="EMBL" id="KMW69219.1"/>
    </source>
</evidence>
<feature type="non-terminal residue" evidence="7">
    <location>
        <position position="1"/>
    </location>
</feature>
<name>A0A0J9HJ59_AJEDA</name>
<dbReference type="GO" id="GO:0003677">
    <property type="term" value="F:DNA binding"/>
    <property type="evidence" value="ECO:0007669"/>
    <property type="project" value="InterPro"/>
</dbReference>
<dbReference type="InterPro" id="IPR000164">
    <property type="entry name" value="Histone_H3/CENP-A"/>
</dbReference>
<dbReference type="SMART" id="SM00428">
    <property type="entry name" value="H3"/>
    <property type="match status" value="1"/>
</dbReference>
<dbReference type="GO" id="GO:0000786">
    <property type="term" value="C:nucleosome"/>
    <property type="evidence" value="ECO:0007669"/>
    <property type="project" value="UniProtKB-KW"/>
</dbReference>
<evidence type="ECO:0008006" key="8">
    <source>
        <dbReference type="Google" id="ProtNLM"/>
    </source>
</evidence>
<evidence type="ECO:0000256" key="3">
    <source>
        <dbReference type="ARBA" id="ARBA00010343"/>
    </source>
</evidence>
<feature type="non-terminal residue" evidence="7">
    <location>
        <position position="131"/>
    </location>
</feature>
<sequence>LSMQSCIHAVCAELRDCVSCKLTAASQRELCSVRKLQFLIIYAEKSLCEICFYQKSENLIFFKIIFICLVHEINKRNHQFQHSALNVIQVTAEFILTTLFKYDIKIIVHHDCVTLTVRNTQLIMNIMKTLR</sequence>
<evidence type="ECO:0000256" key="1">
    <source>
        <dbReference type="ARBA" id="ARBA00002001"/>
    </source>
</evidence>
<reference evidence="7" key="1">
    <citation type="submission" date="2010-03" db="EMBL/GenBank/DDBJ databases">
        <title>Annotation of Blastomyces dermatitidis strain ATCC 18188.</title>
        <authorList>
            <consortium name="The Broad Institute Genome Sequencing Platform"/>
            <consortium name="Broad Institute Genome Sequencing Center for Infectious Disease."/>
            <person name="Cuomo C."/>
            <person name="Klein B."/>
            <person name="Sullivan T."/>
            <person name="Heitman J."/>
            <person name="Young S."/>
            <person name="Zeng Q."/>
            <person name="Gargeya S."/>
            <person name="Alvarado L."/>
            <person name="Berlin A.M."/>
            <person name="Chapman S.B."/>
            <person name="Chen Z."/>
            <person name="Freedman E."/>
            <person name="Gellesch M."/>
            <person name="Goldberg J."/>
            <person name="Griggs A."/>
            <person name="Gujja S."/>
            <person name="Heilman E."/>
            <person name="Heiman D."/>
            <person name="Howarth C."/>
            <person name="Mehta T."/>
            <person name="Neiman D."/>
            <person name="Pearson M."/>
            <person name="Roberts A."/>
            <person name="Saif S."/>
            <person name="Shea T."/>
            <person name="Shenoy N."/>
            <person name="Sisk P."/>
            <person name="Stolte C."/>
            <person name="Sykes S."/>
            <person name="White J."/>
            <person name="Yandava C."/>
            <person name="Haas B."/>
            <person name="Nusbaum C."/>
            <person name="Birren B."/>
        </authorList>
    </citation>
    <scope>NUCLEOTIDE SEQUENCE</scope>
    <source>
        <strain evidence="7">ATCC 18188</strain>
    </source>
</reference>
<comment type="subunit">
    <text evidence="4">The nucleosome is a histone octamer containing two molecules each of H2A, H2B, H3 and H4 assembled in one H3-H4 heterotetramer and two H2A-H2B heterodimers. The octamer wraps approximately 147 bp of DNA.</text>
</comment>
<evidence type="ECO:0000256" key="5">
    <source>
        <dbReference type="ARBA" id="ARBA00022454"/>
    </source>
</evidence>
<dbReference type="GO" id="GO:0030527">
    <property type="term" value="F:structural constituent of chromatin"/>
    <property type="evidence" value="ECO:0007669"/>
    <property type="project" value="InterPro"/>
</dbReference>
<protein>
    <recommendedName>
        <fullName evidence="8">Histone H3</fullName>
    </recommendedName>
</protein>
<dbReference type="EMBL" id="GG749632">
    <property type="protein sequence ID" value="KMW69219.1"/>
    <property type="molecule type" value="Genomic_DNA"/>
</dbReference>
<dbReference type="SUPFAM" id="SSF47113">
    <property type="entry name" value="Histone-fold"/>
    <property type="match status" value="1"/>
</dbReference>
<dbReference type="GO" id="GO:0046982">
    <property type="term" value="F:protein heterodimerization activity"/>
    <property type="evidence" value="ECO:0007669"/>
    <property type="project" value="InterPro"/>
</dbReference>
<keyword evidence="6" id="KW-0238">DNA-binding</keyword>
<comment type="subcellular location">
    <subcellularLocation>
        <location evidence="2">Chromosome</location>
    </subcellularLocation>
</comment>
<evidence type="ECO:0000256" key="2">
    <source>
        <dbReference type="ARBA" id="ARBA00004286"/>
    </source>
</evidence>
<comment type="function">
    <text evidence="1">Core component of nucleosome. Nucleosomes wrap and compact DNA into chromatin, limiting DNA accessibility to the cellular machineries which require DNA as a template. Histones thereby play a central role in transcription regulation, DNA repair, DNA replication and chromosomal stability. DNA accessibility is regulated via a complex set of post-translational modifications of histones, also called histone code, and nucleosome remodeling.</text>
</comment>
<evidence type="ECO:0000256" key="4">
    <source>
        <dbReference type="ARBA" id="ARBA00011538"/>
    </source>
</evidence>
<gene>
    <name evidence="7" type="ORF">BDDG_13386</name>
</gene>